<organism evidence="1 2">
    <name type="scientific">Oceanospirillum sediminis</name>
    <dbReference type="NCBI Taxonomy" id="2760088"/>
    <lineage>
        <taxon>Bacteria</taxon>
        <taxon>Pseudomonadati</taxon>
        <taxon>Pseudomonadota</taxon>
        <taxon>Gammaproteobacteria</taxon>
        <taxon>Oceanospirillales</taxon>
        <taxon>Oceanospirillaceae</taxon>
        <taxon>Oceanospirillum</taxon>
    </lineage>
</organism>
<proteinExistence type="predicted"/>
<dbReference type="AlphaFoldDB" id="A0A839IPP0"/>
<reference evidence="1 2" key="1">
    <citation type="submission" date="2020-08" db="EMBL/GenBank/DDBJ databases">
        <title>Oceanospirillum sp. nov. isolated from marine sediment.</title>
        <authorList>
            <person name="Ji X."/>
        </authorList>
    </citation>
    <scope>NUCLEOTIDE SEQUENCE [LARGE SCALE GENOMIC DNA]</scope>
    <source>
        <strain evidence="1 2">D5</strain>
    </source>
</reference>
<dbReference type="Proteomes" id="UP000565262">
    <property type="component" value="Unassembled WGS sequence"/>
</dbReference>
<keyword evidence="2" id="KW-1185">Reference proteome</keyword>
<accession>A0A839IPP0</accession>
<evidence type="ECO:0000313" key="2">
    <source>
        <dbReference type="Proteomes" id="UP000565262"/>
    </source>
</evidence>
<name>A0A839IPP0_9GAMM</name>
<evidence type="ECO:0000313" key="1">
    <source>
        <dbReference type="EMBL" id="MBB1486449.1"/>
    </source>
</evidence>
<dbReference type="RefSeq" id="WP_182808232.1">
    <property type="nucleotide sequence ID" value="NZ_JACJFM010000007.1"/>
</dbReference>
<gene>
    <name evidence="1" type="ORF">H4O21_07485</name>
</gene>
<sequence length="138" mass="15380">MKIINQLEQSQEVTRSLNQALHKSQGAQFSMLLSILTTPIHTDDLQGYDSNDQIDMNQAGLEADAKKRRTAMVVNSAFGESMREGYGGYYSYLRALADTYPHIQQVTAVKPVDVKQVYELATAPELGETLVRQVKMVA</sequence>
<dbReference type="EMBL" id="JACJFM010000007">
    <property type="protein sequence ID" value="MBB1486449.1"/>
    <property type="molecule type" value="Genomic_DNA"/>
</dbReference>
<protein>
    <submittedName>
        <fullName evidence="1">Uncharacterized protein</fullName>
    </submittedName>
</protein>
<comment type="caution">
    <text evidence="1">The sequence shown here is derived from an EMBL/GenBank/DDBJ whole genome shotgun (WGS) entry which is preliminary data.</text>
</comment>